<accession>A0A4C1UEF3</accession>
<comment type="caution">
    <text evidence="2">The sequence shown here is derived from an EMBL/GenBank/DDBJ whole genome shotgun (WGS) entry which is preliminary data.</text>
</comment>
<dbReference type="AlphaFoldDB" id="A0A4C1UEF3"/>
<evidence type="ECO:0000313" key="2">
    <source>
        <dbReference type="EMBL" id="GBP24510.1"/>
    </source>
</evidence>
<dbReference type="Proteomes" id="UP000299102">
    <property type="component" value="Unassembled WGS sequence"/>
</dbReference>
<name>A0A4C1UEF3_EUMVA</name>
<keyword evidence="3" id="KW-1185">Reference proteome</keyword>
<evidence type="ECO:0000256" key="1">
    <source>
        <dbReference type="SAM" id="MobiDB-lite"/>
    </source>
</evidence>
<dbReference type="EMBL" id="BGZK01000162">
    <property type="protein sequence ID" value="GBP24510.1"/>
    <property type="molecule type" value="Genomic_DNA"/>
</dbReference>
<gene>
    <name evidence="2" type="ORF">EVAR_20834_1</name>
</gene>
<organism evidence="2 3">
    <name type="scientific">Eumeta variegata</name>
    <name type="common">Bagworm moth</name>
    <name type="synonym">Eumeta japonica</name>
    <dbReference type="NCBI Taxonomy" id="151549"/>
    <lineage>
        <taxon>Eukaryota</taxon>
        <taxon>Metazoa</taxon>
        <taxon>Ecdysozoa</taxon>
        <taxon>Arthropoda</taxon>
        <taxon>Hexapoda</taxon>
        <taxon>Insecta</taxon>
        <taxon>Pterygota</taxon>
        <taxon>Neoptera</taxon>
        <taxon>Endopterygota</taxon>
        <taxon>Lepidoptera</taxon>
        <taxon>Glossata</taxon>
        <taxon>Ditrysia</taxon>
        <taxon>Tineoidea</taxon>
        <taxon>Psychidae</taxon>
        <taxon>Oiketicinae</taxon>
        <taxon>Eumeta</taxon>
    </lineage>
</organism>
<evidence type="ECO:0000313" key="3">
    <source>
        <dbReference type="Proteomes" id="UP000299102"/>
    </source>
</evidence>
<proteinExistence type="predicted"/>
<sequence length="85" mass="9644">MITYCRVDPRARQLPLLGILREVLATGPINNDKNFKLSPSQTAEQGNADLPGPRRPRSMDCLVNFTRSNDTVLLAFQNYPSFFFQ</sequence>
<reference evidence="2 3" key="1">
    <citation type="journal article" date="2019" name="Commun. Biol.">
        <title>The bagworm genome reveals a unique fibroin gene that provides high tensile strength.</title>
        <authorList>
            <person name="Kono N."/>
            <person name="Nakamura H."/>
            <person name="Ohtoshi R."/>
            <person name="Tomita M."/>
            <person name="Numata K."/>
            <person name="Arakawa K."/>
        </authorList>
    </citation>
    <scope>NUCLEOTIDE SEQUENCE [LARGE SCALE GENOMIC DNA]</scope>
</reference>
<feature type="region of interest" description="Disordered" evidence="1">
    <location>
        <begin position="34"/>
        <end position="55"/>
    </location>
</feature>
<protein>
    <submittedName>
        <fullName evidence="2">Uncharacterized protein</fullName>
    </submittedName>
</protein>
<feature type="compositionally biased region" description="Polar residues" evidence="1">
    <location>
        <begin position="34"/>
        <end position="45"/>
    </location>
</feature>